<dbReference type="InterPro" id="IPR001611">
    <property type="entry name" value="Leu-rich_rpt"/>
</dbReference>
<gene>
    <name evidence="5" type="ORF">CYNAS_LOCUS20879</name>
</gene>
<dbReference type="PANTHER" id="PTHR48051:SF46">
    <property type="entry name" value="LEUCINE RICH REPEAT-CONTAINING DOMAIN PROTEIN"/>
    <property type="match status" value="1"/>
</dbReference>
<organism evidence="5 6">
    <name type="scientific">Cylicocyclus nassatus</name>
    <name type="common">Nematode worm</name>
    <dbReference type="NCBI Taxonomy" id="53992"/>
    <lineage>
        <taxon>Eukaryota</taxon>
        <taxon>Metazoa</taxon>
        <taxon>Ecdysozoa</taxon>
        <taxon>Nematoda</taxon>
        <taxon>Chromadorea</taxon>
        <taxon>Rhabditida</taxon>
        <taxon>Rhabditina</taxon>
        <taxon>Rhabditomorpha</taxon>
        <taxon>Strongyloidea</taxon>
        <taxon>Strongylidae</taxon>
        <taxon>Cylicocyclus</taxon>
    </lineage>
</organism>
<keyword evidence="1" id="KW-0433">Leucine-rich repeat</keyword>
<dbReference type="GO" id="GO:0005737">
    <property type="term" value="C:cytoplasm"/>
    <property type="evidence" value="ECO:0007669"/>
    <property type="project" value="TreeGrafter"/>
</dbReference>
<comment type="caution">
    <text evidence="5">The sequence shown here is derived from an EMBL/GenBank/DDBJ whole genome shotgun (WGS) entry which is preliminary data.</text>
</comment>
<evidence type="ECO:0000259" key="4">
    <source>
        <dbReference type="Pfam" id="PF23598"/>
    </source>
</evidence>
<dbReference type="Gene3D" id="3.80.10.10">
    <property type="entry name" value="Ribonuclease Inhibitor"/>
    <property type="match status" value="2"/>
</dbReference>
<evidence type="ECO:0000313" key="5">
    <source>
        <dbReference type="EMBL" id="CAJ0608896.1"/>
    </source>
</evidence>
<dbReference type="Proteomes" id="UP001176961">
    <property type="component" value="Unassembled WGS sequence"/>
</dbReference>
<dbReference type="InterPro" id="IPR055414">
    <property type="entry name" value="LRR_R13L4/SHOC2-like"/>
</dbReference>
<dbReference type="SUPFAM" id="SSF52058">
    <property type="entry name" value="L domain-like"/>
    <property type="match status" value="1"/>
</dbReference>
<keyword evidence="2" id="KW-0677">Repeat</keyword>
<dbReference type="InterPro" id="IPR003591">
    <property type="entry name" value="Leu-rich_rpt_typical-subtyp"/>
</dbReference>
<protein>
    <recommendedName>
        <fullName evidence="4">Disease resistance R13L4/SHOC-2-like LRR domain-containing protein</fullName>
    </recommendedName>
</protein>
<dbReference type="InterPro" id="IPR032675">
    <property type="entry name" value="LRR_dom_sf"/>
</dbReference>
<dbReference type="EMBL" id="CATQJL010000326">
    <property type="protein sequence ID" value="CAJ0608896.1"/>
    <property type="molecule type" value="Genomic_DNA"/>
</dbReference>
<dbReference type="SMART" id="SM00369">
    <property type="entry name" value="LRR_TYP"/>
    <property type="match status" value="5"/>
</dbReference>
<dbReference type="Pfam" id="PF13855">
    <property type="entry name" value="LRR_8"/>
    <property type="match status" value="1"/>
</dbReference>
<dbReference type="InterPro" id="IPR050216">
    <property type="entry name" value="LRR_domain-containing"/>
</dbReference>
<dbReference type="PANTHER" id="PTHR48051">
    <property type="match status" value="1"/>
</dbReference>
<sequence length="368" mass="41564">MLPPTETRDFSNESVYLREQPSSSQQIDLNLEGLELERVPKRHPLTGREYDPAQVRRLNLSRNNLLQITCLPAFVNVVSLDLSNNALTSLPEDIGAMGNLRNLVARNNLLVDLPKSLCCLENMEALYLSGNRFETVPSVVFNLFRLRVLHLGGNRIENVPYAIGTMKHLEILYLGGNFLREVPATIGRLQRLSSLSLCDNQLETIPSTFGELRNLESLSLHNNVLRTLPTEIVKLRNLQQLSLRNNPLVHQFVHNMQLEPPKLKELAGRVVRLKMSRLPLKGILPRELISYLNSANQCVNPKCKGVYFEACVEHVKFVDFCGKYRVPLLQFLCSPKCSAATPAYVSDSSSDSEEEMPNNMKMKKIMLG</sequence>
<proteinExistence type="predicted"/>
<accession>A0AA36HDU7</accession>
<evidence type="ECO:0000313" key="6">
    <source>
        <dbReference type="Proteomes" id="UP001176961"/>
    </source>
</evidence>
<keyword evidence="6" id="KW-1185">Reference proteome</keyword>
<feature type="domain" description="Disease resistance R13L4/SHOC-2-like LRR" evidence="4">
    <location>
        <begin position="140"/>
        <end position="222"/>
    </location>
</feature>
<evidence type="ECO:0000256" key="1">
    <source>
        <dbReference type="ARBA" id="ARBA00022614"/>
    </source>
</evidence>
<dbReference type="SMART" id="SM00364">
    <property type="entry name" value="LRR_BAC"/>
    <property type="match status" value="7"/>
</dbReference>
<dbReference type="AlphaFoldDB" id="A0AA36HDU7"/>
<evidence type="ECO:0000256" key="3">
    <source>
        <dbReference type="SAM" id="MobiDB-lite"/>
    </source>
</evidence>
<dbReference type="Pfam" id="PF23598">
    <property type="entry name" value="LRR_14"/>
    <property type="match status" value="1"/>
</dbReference>
<feature type="region of interest" description="Disordered" evidence="3">
    <location>
        <begin position="347"/>
        <end position="368"/>
    </location>
</feature>
<reference evidence="5" key="1">
    <citation type="submission" date="2023-07" db="EMBL/GenBank/DDBJ databases">
        <authorList>
            <consortium name="CYATHOMIX"/>
        </authorList>
    </citation>
    <scope>NUCLEOTIDE SEQUENCE</scope>
    <source>
        <strain evidence="5">N/A</strain>
    </source>
</reference>
<name>A0AA36HDU7_CYLNA</name>
<evidence type="ECO:0000256" key="2">
    <source>
        <dbReference type="ARBA" id="ARBA00022737"/>
    </source>
</evidence>